<gene>
    <name evidence="1" type="ORF">ACFY35_41285</name>
</gene>
<protein>
    <submittedName>
        <fullName evidence="1">Uncharacterized protein</fullName>
    </submittedName>
</protein>
<evidence type="ECO:0000313" key="2">
    <source>
        <dbReference type="Proteomes" id="UP001602245"/>
    </source>
</evidence>
<reference evidence="1 2" key="1">
    <citation type="submission" date="2024-10" db="EMBL/GenBank/DDBJ databases">
        <title>The Natural Products Discovery Center: Release of the First 8490 Sequenced Strains for Exploring Actinobacteria Biosynthetic Diversity.</title>
        <authorList>
            <person name="Kalkreuter E."/>
            <person name="Kautsar S.A."/>
            <person name="Yang D."/>
            <person name="Bader C.D."/>
            <person name="Teijaro C.N."/>
            <person name="Fluegel L."/>
            <person name="Davis C.M."/>
            <person name="Simpson J.R."/>
            <person name="Lauterbach L."/>
            <person name="Steele A.D."/>
            <person name="Gui C."/>
            <person name="Meng S."/>
            <person name="Li G."/>
            <person name="Viehrig K."/>
            <person name="Ye F."/>
            <person name="Su P."/>
            <person name="Kiefer A.F."/>
            <person name="Nichols A."/>
            <person name="Cepeda A.J."/>
            <person name="Yan W."/>
            <person name="Fan B."/>
            <person name="Jiang Y."/>
            <person name="Adhikari A."/>
            <person name="Zheng C.-J."/>
            <person name="Schuster L."/>
            <person name="Cowan T.M."/>
            <person name="Smanski M.J."/>
            <person name="Chevrette M.G."/>
            <person name="De Carvalho L.P.S."/>
            <person name="Shen B."/>
        </authorList>
    </citation>
    <scope>NUCLEOTIDE SEQUENCE [LARGE SCALE GENOMIC DNA]</scope>
    <source>
        <strain evidence="1 2">NPDC000087</strain>
    </source>
</reference>
<accession>A0ABW6WUM0</accession>
<keyword evidence="2" id="KW-1185">Reference proteome</keyword>
<name>A0ABW6WUM0_9ACTN</name>
<proteinExistence type="predicted"/>
<organism evidence="1 2">
    <name type="scientific">Paractinoplanes globisporus</name>
    <dbReference type="NCBI Taxonomy" id="113565"/>
    <lineage>
        <taxon>Bacteria</taxon>
        <taxon>Bacillati</taxon>
        <taxon>Actinomycetota</taxon>
        <taxon>Actinomycetes</taxon>
        <taxon>Micromonosporales</taxon>
        <taxon>Micromonosporaceae</taxon>
        <taxon>Paractinoplanes</taxon>
    </lineage>
</organism>
<sequence length="91" mass="10456">MAIPASVRFPAFPEWHFDVLRGLEYFAGSGADKDERLGDAVELVRRARRRDGRWSTYSGYAGKQFFPLEPPGASRWNTVRALRILSWWDAP</sequence>
<dbReference type="Proteomes" id="UP001602245">
    <property type="component" value="Unassembled WGS sequence"/>
</dbReference>
<evidence type="ECO:0000313" key="1">
    <source>
        <dbReference type="EMBL" id="MFF5295906.1"/>
    </source>
</evidence>
<dbReference type="RefSeq" id="WP_020516108.1">
    <property type="nucleotide sequence ID" value="NZ_JBIAZU010000008.1"/>
</dbReference>
<comment type="caution">
    <text evidence="1">The sequence shown here is derived from an EMBL/GenBank/DDBJ whole genome shotgun (WGS) entry which is preliminary data.</text>
</comment>
<dbReference type="EMBL" id="JBIAZU010000008">
    <property type="protein sequence ID" value="MFF5295906.1"/>
    <property type="molecule type" value="Genomic_DNA"/>
</dbReference>